<keyword evidence="3" id="KW-1185">Reference proteome</keyword>
<dbReference type="Pfam" id="PF04402">
    <property type="entry name" value="SIMPL"/>
    <property type="match status" value="1"/>
</dbReference>
<dbReference type="InterPro" id="IPR052022">
    <property type="entry name" value="26kDa_periplasmic_antigen"/>
</dbReference>
<name>A0ABW1AQ43_9RHOO</name>
<dbReference type="RefSeq" id="WP_096446467.1">
    <property type="nucleotide sequence ID" value="NZ_JBHSOG010000030.1"/>
</dbReference>
<organism evidence="2 3">
    <name type="scientific">Thauera sinica</name>
    <dbReference type="NCBI Taxonomy" id="2665146"/>
    <lineage>
        <taxon>Bacteria</taxon>
        <taxon>Pseudomonadati</taxon>
        <taxon>Pseudomonadota</taxon>
        <taxon>Betaproteobacteria</taxon>
        <taxon>Rhodocyclales</taxon>
        <taxon>Zoogloeaceae</taxon>
        <taxon>Thauera</taxon>
    </lineage>
</organism>
<feature type="signal peptide" evidence="1">
    <location>
        <begin position="1"/>
        <end position="24"/>
    </location>
</feature>
<dbReference type="PANTHER" id="PTHR34387">
    <property type="entry name" value="SLR1258 PROTEIN"/>
    <property type="match status" value="1"/>
</dbReference>
<dbReference type="EMBL" id="JBHSOG010000030">
    <property type="protein sequence ID" value="MFC5769358.1"/>
    <property type="molecule type" value="Genomic_DNA"/>
</dbReference>
<feature type="chain" id="PRO_5046203313" evidence="1">
    <location>
        <begin position="25"/>
        <end position="233"/>
    </location>
</feature>
<comment type="caution">
    <text evidence="2">The sequence shown here is derived from an EMBL/GenBank/DDBJ whole genome shotgun (WGS) entry which is preliminary data.</text>
</comment>
<dbReference type="InterPro" id="IPR007497">
    <property type="entry name" value="SIMPL/DUF541"/>
</dbReference>
<proteinExistence type="predicted"/>
<evidence type="ECO:0000256" key="1">
    <source>
        <dbReference type="SAM" id="SignalP"/>
    </source>
</evidence>
<reference evidence="3" key="1">
    <citation type="journal article" date="2019" name="Int. J. Syst. Evol. Microbiol.">
        <title>The Global Catalogue of Microorganisms (GCM) 10K type strain sequencing project: providing services to taxonomists for standard genome sequencing and annotation.</title>
        <authorList>
            <consortium name="The Broad Institute Genomics Platform"/>
            <consortium name="The Broad Institute Genome Sequencing Center for Infectious Disease"/>
            <person name="Wu L."/>
            <person name="Ma J."/>
        </authorList>
    </citation>
    <scope>NUCLEOTIDE SEQUENCE [LARGE SCALE GENOMIC DNA]</scope>
    <source>
        <strain evidence="3">SHR3</strain>
    </source>
</reference>
<dbReference type="Gene3D" id="3.30.70.2970">
    <property type="entry name" value="Protein of unknown function (DUF541), domain 2"/>
    <property type="match status" value="1"/>
</dbReference>
<dbReference type="PANTHER" id="PTHR34387:SF1">
    <property type="entry name" value="PERIPLASMIC IMMUNOGENIC PROTEIN"/>
    <property type="match status" value="1"/>
</dbReference>
<dbReference type="Proteomes" id="UP001595974">
    <property type="component" value="Unassembled WGS sequence"/>
</dbReference>
<accession>A0ABW1AQ43</accession>
<evidence type="ECO:0000313" key="2">
    <source>
        <dbReference type="EMBL" id="MFC5769358.1"/>
    </source>
</evidence>
<protein>
    <submittedName>
        <fullName evidence="2">SIMPL domain-containing protein</fullName>
    </submittedName>
</protein>
<keyword evidence="1" id="KW-0732">Signal</keyword>
<sequence>MQLRTRFLASTFCTLLAFPLSAAAADAPARTVEFTAEASRAAPNDLVVAVLYAERSGADAAALAREVNRVIAAALDTARAYANVKTQTAGTSTWPVYGKEGRGRIESWRMRAEIRLEGREVGAVSELIGKLQSTLALAQVVMQPAPETRRKAVDEATVDALRAFEKRGELIAGALGKRYRLYQMSISESGMHTPVYARMRAAPAMAADAAPAPLEGGESQVGVSVTGRVELLD</sequence>
<evidence type="ECO:0000313" key="3">
    <source>
        <dbReference type="Proteomes" id="UP001595974"/>
    </source>
</evidence>
<gene>
    <name evidence="2" type="ORF">ACFPTN_08215</name>
</gene>
<dbReference type="Gene3D" id="3.30.110.170">
    <property type="entry name" value="Protein of unknown function (DUF541), domain 1"/>
    <property type="match status" value="1"/>
</dbReference>